<dbReference type="GO" id="GO:0033013">
    <property type="term" value="P:tetrapyrrole metabolic process"/>
    <property type="evidence" value="ECO:0007669"/>
    <property type="project" value="UniProtKB-ARBA"/>
</dbReference>
<name>A0A0G0NJ22_9BACT</name>
<evidence type="ECO:0000256" key="4">
    <source>
        <dbReference type="ARBA" id="ARBA00022989"/>
    </source>
</evidence>
<protein>
    <submittedName>
        <fullName evidence="7">Integral membrane protein</fullName>
    </submittedName>
</protein>
<dbReference type="PANTHER" id="PTHR10057:SF0">
    <property type="entry name" value="TRANSLOCATOR PROTEIN"/>
    <property type="match status" value="1"/>
</dbReference>
<feature type="transmembrane region" description="Helical" evidence="6">
    <location>
        <begin position="99"/>
        <end position="118"/>
    </location>
</feature>
<feature type="transmembrane region" description="Helical" evidence="6">
    <location>
        <begin position="9"/>
        <end position="35"/>
    </location>
</feature>
<reference evidence="7 8" key="1">
    <citation type="journal article" date="2015" name="Nature">
        <title>rRNA introns, odd ribosomes, and small enigmatic genomes across a large radiation of phyla.</title>
        <authorList>
            <person name="Brown C.T."/>
            <person name="Hug L.A."/>
            <person name="Thomas B.C."/>
            <person name="Sharon I."/>
            <person name="Castelle C.J."/>
            <person name="Singh A."/>
            <person name="Wilkins M.J."/>
            <person name="Williams K.H."/>
            <person name="Banfield J.F."/>
        </authorList>
    </citation>
    <scope>NUCLEOTIDE SEQUENCE [LARGE SCALE GENOMIC DNA]</scope>
</reference>
<keyword evidence="5 6" id="KW-0472">Membrane</keyword>
<evidence type="ECO:0000256" key="3">
    <source>
        <dbReference type="ARBA" id="ARBA00022692"/>
    </source>
</evidence>
<keyword evidence="4 6" id="KW-1133">Transmembrane helix</keyword>
<dbReference type="InterPro" id="IPR004307">
    <property type="entry name" value="TspO_MBR"/>
</dbReference>
<dbReference type="GO" id="GO:0016020">
    <property type="term" value="C:membrane"/>
    <property type="evidence" value="ECO:0007669"/>
    <property type="project" value="UniProtKB-SubCell"/>
</dbReference>
<feature type="transmembrane region" description="Helical" evidence="6">
    <location>
        <begin position="55"/>
        <end position="78"/>
    </location>
</feature>
<accession>A0A0G0NJ22</accession>
<dbReference type="AlphaFoldDB" id="A0A0G0NJ22"/>
<dbReference type="InterPro" id="IPR038330">
    <property type="entry name" value="TspO/MBR-related_sf"/>
</dbReference>
<comment type="caution">
    <text evidence="7">The sequence shown here is derived from an EMBL/GenBank/DDBJ whole genome shotgun (WGS) entry which is preliminary data.</text>
</comment>
<sequence>MNVRVFIKLIFAVVVTECAGMFGAFLAAIVSAISANPSNDSWYVTAKELIVNPPVWSFETILVVLYAFLGLASGIIWAGLHRDAYRNMGAGRVQRRIKGALAVFSVLMILSILWPTIFFVSTRLFFVFAYILVLFFAIAATIFVFSRISKVAALLLVPYFIYVAFLGFVNRPILNPVTKLVGQHACTEEARVCADGSTVVRSGPQCEFAACPEATIDTAWKKFTSTKTNVLFYYPESIGATYIRAVEWPPLLTTSREPFSCIEGGLETYRAGKTEKKTVERRTYCVTKTSQETDGSVFTDYVYRTELADIVISFATTLQAVHCSNSVEPQKTECENERATFTLDDIMGRVMQSALLR</sequence>
<gene>
    <name evidence="7" type="ORF">UT41_C0001G0380</name>
</gene>
<dbReference type="Gene3D" id="1.20.1260.100">
    <property type="entry name" value="TspO/MBR protein"/>
    <property type="match status" value="1"/>
</dbReference>
<keyword evidence="3 6" id="KW-0812">Transmembrane</keyword>
<dbReference type="EMBL" id="LBWR01000001">
    <property type="protein sequence ID" value="KKR12836.1"/>
    <property type="molecule type" value="Genomic_DNA"/>
</dbReference>
<dbReference type="Pfam" id="PF03073">
    <property type="entry name" value="TspO_MBR"/>
    <property type="match status" value="1"/>
</dbReference>
<comment type="similarity">
    <text evidence="2">Belongs to the TspO/BZRP family.</text>
</comment>
<evidence type="ECO:0000313" key="8">
    <source>
        <dbReference type="Proteomes" id="UP000034665"/>
    </source>
</evidence>
<evidence type="ECO:0000256" key="5">
    <source>
        <dbReference type="ARBA" id="ARBA00023136"/>
    </source>
</evidence>
<dbReference type="PANTHER" id="PTHR10057">
    <property type="entry name" value="PERIPHERAL-TYPE BENZODIAZEPINE RECEPTOR"/>
    <property type="match status" value="1"/>
</dbReference>
<dbReference type="STRING" id="1619013.UT41_C0001G0380"/>
<organism evidence="7 8">
    <name type="scientific">Candidatus Wolfebacteria bacterium GW2011_GWC2_39_22</name>
    <dbReference type="NCBI Taxonomy" id="1619013"/>
    <lineage>
        <taxon>Bacteria</taxon>
        <taxon>Candidatus Wolfeibacteriota</taxon>
    </lineage>
</organism>
<evidence type="ECO:0000313" key="7">
    <source>
        <dbReference type="EMBL" id="KKR12836.1"/>
    </source>
</evidence>
<proteinExistence type="inferred from homology"/>
<dbReference type="CDD" id="cd15904">
    <property type="entry name" value="TSPO_MBR"/>
    <property type="match status" value="1"/>
</dbReference>
<comment type="subcellular location">
    <subcellularLocation>
        <location evidence="1">Membrane</location>
        <topology evidence="1">Multi-pass membrane protein</topology>
    </subcellularLocation>
</comment>
<feature type="transmembrane region" description="Helical" evidence="6">
    <location>
        <begin position="151"/>
        <end position="169"/>
    </location>
</feature>
<evidence type="ECO:0000256" key="1">
    <source>
        <dbReference type="ARBA" id="ARBA00004141"/>
    </source>
</evidence>
<feature type="transmembrane region" description="Helical" evidence="6">
    <location>
        <begin position="124"/>
        <end position="144"/>
    </location>
</feature>
<evidence type="ECO:0000256" key="2">
    <source>
        <dbReference type="ARBA" id="ARBA00007524"/>
    </source>
</evidence>
<evidence type="ECO:0000256" key="6">
    <source>
        <dbReference type="SAM" id="Phobius"/>
    </source>
</evidence>
<dbReference type="Proteomes" id="UP000034665">
    <property type="component" value="Unassembled WGS sequence"/>
</dbReference>